<dbReference type="InterPro" id="IPR036291">
    <property type="entry name" value="NAD(P)-bd_dom_sf"/>
</dbReference>
<dbReference type="FunFam" id="3.40.50.720:FF:000173">
    <property type="entry name" value="3-oxoacyl-[acyl-carrier protein] reductase"/>
    <property type="match status" value="1"/>
</dbReference>
<evidence type="ECO:0000313" key="6">
    <source>
        <dbReference type="Proteomes" id="UP000494329"/>
    </source>
</evidence>
<dbReference type="Gene3D" id="3.40.50.720">
    <property type="entry name" value="NAD(P)-binding Rossmann-like Domain"/>
    <property type="match status" value="1"/>
</dbReference>
<evidence type="ECO:0000256" key="1">
    <source>
        <dbReference type="ARBA" id="ARBA00006484"/>
    </source>
</evidence>
<organism evidence="5 6">
    <name type="scientific">Paraburkholderia solisilvae</name>
    <dbReference type="NCBI Taxonomy" id="624376"/>
    <lineage>
        <taxon>Bacteria</taxon>
        <taxon>Pseudomonadati</taxon>
        <taxon>Pseudomonadota</taxon>
        <taxon>Betaproteobacteria</taxon>
        <taxon>Burkholderiales</taxon>
        <taxon>Burkholderiaceae</taxon>
        <taxon>Paraburkholderia</taxon>
    </lineage>
</organism>
<dbReference type="PANTHER" id="PTHR42879">
    <property type="entry name" value="3-OXOACYL-(ACYL-CARRIER-PROTEIN) REDUCTASE"/>
    <property type="match status" value="1"/>
</dbReference>
<reference evidence="5 6" key="1">
    <citation type="submission" date="2020-04" db="EMBL/GenBank/DDBJ databases">
        <authorList>
            <person name="De Canck E."/>
        </authorList>
    </citation>
    <scope>NUCLEOTIDE SEQUENCE [LARGE SCALE GENOMIC DNA]</scope>
    <source>
        <strain evidence="5 6">LMG 29739</strain>
    </source>
</reference>
<dbReference type="RefSeq" id="WP_175109742.1">
    <property type="nucleotide sequence ID" value="NZ_CADIKF010000005.1"/>
</dbReference>
<dbReference type="Proteomes" id="UP000494329">
    <property type="component" value="Unassembled WGS sequence"/>
</dbReference>
<keyword evidence="6" id="KW-1185">Reference proteome</keyword>
<dbReference type="PRINTS" id="PR00080">
    <property type="entry name" value="SDRFAMILY"/>
</dbReference>
<keyword evidence="2 5" id="KW-0560">Oxidoreductase</keyword>
<name>A0A6J5DAH4_9BURK</name>
<proteinExistence type="inferred from homology"/>
<dbReference type="PANTHER" id="PTHR42879:SF2">
    <property type="entry name" value="3-OXOACYL-[ACYL-CARRIER-PROTEIN] REDUCTASE FABG"/>
    <property type="match status" value="1"/>
</dbReference>
<evidence type="ECO:0000259" key="4">
    <source>
        <dbReference type="SMART" id="SM00822"/>
    </source>
</evidence>
<dbReference type="EMBL" id="CADIKF010000005">
    <property type="protein sequence ID" value="CAB3750361.1"/>
    <property type="molecule type" value="Genomic_DNA"/>
</dbReference>
<dbReference type="InterPro" id="IPR057326">
    <property type="entry name" value="KR_dom"/>
</dbReference>
<dbReference type="InterPro" id="IPR002347">
    <property type="entry name" value="SDR_fam"/>
</dbReference>
<dbReference type="PRINTS" id="PR00081">
    <property type="entry name" value="GDHRDH"/>
</dbReference>
<evidence type="ECO:0000313" key="5">
    <source>
        <dbReference type="EMBL" id="CAB3750361.1"/>
    </source>
</evidence>
<accession>A0A6J5DAH4</accession>
<dbReference type="Pfam" id="PF00106">
    <property type="entry name" value="adh_short"/>
    <property type="match status" value="1"/>
</dbReference>
<evidence type="ECO:0000256" key="2">
    <source>
        <dbReference type="ARBA" id="ARBA00023002"/>
    </source>
</evidence>
<dbReference type="PROSITE" id="PS00061">
    <property type="entry name" value="ADH_SHORT"/>
    <property type="match status" value="1"/>
</dbReference>
<dbReference type="GO" id="GO:0004316">
    <property type="term" value="F:3-oxoacyl-[acyl-carrier-protein] reductase (NADPH) activity"/>
    <property type="evidence" value="ECO:0007669"/>
    <property type="project" value="UniProtKB-EC"/>
</dbReference>
<dbReference type="SMART" id="SM00822">
    <property type="entry name" value="PKS_KR"/>
    <property type="match status" value="1"/>
</dbReference>
<dbReference type="InterPro" id="IPR050259">
    <property type="entry name" value="SDR"/>
</dbReference>
<comment type="similarity">
    <text evidence="1 3">Belongs to the short-chain dehydrogenases/reductases (SDR) family.</text>
</comment>
<dbReference type="InterPro" id="IPR020904">
    <property type="entry name" value="Sc_DH/Rdtase_CS"/>
</dbReference>
<gene>
    <name evidence="5" type="primary">fabG_6</name>
    <name evidence="5" type="ORF">LMG29739_01066</name>
</gene>
<dbReference type="EC" id="1.1.1.100" evidence="5"/>
<dbReference type="AlphaFoldDB" id="A0A6J5DAH4"/>
<sequence>MKDLAGKVALITGGSRGIGKAIALAYAQCGMAVALTYKDAAAAARETVGQIEAGGARAIAIQVDMRDAAGIRKMADAARAAFGKIDVLVNNAGIGYAKPWQQLSVDDWNETISTNLTSAFLASQEVAPDMVSRGWGRLIMLSSVAAQLGGVIGPHYAASKAGMIGLAHSYATLLAKTGVTSNAIAPALIETDMVTGNPNIKREVIPVGRLGTVDEIADVAVLLASNGYMNGQTINVNGGWYMSS</sequence>
<evidence type="ECO:0000256" key="3">
    <source>
        <dbReference type="RuleBase" id="RU000363"/>
    </source>
</evidence>
<protein>
    <submittedName>
        <fullName evidence="5">3-oxoacyl-[acyl-carrier-protein] reductase FabG</fullName>
        <ecNumber evidence="5">1.1.1.100</ecNumber>
    </submittedName>
</protein>
<feature type="domain" description="Ketoreductase" evidence="4">
    <location>
        <begin position="7"/>
        <end position="187"/>
    </location>
</feature>
<dbReference type="SUPFAM" id="SSF51735">
    <property type="entry name" value="NAD(P)-binding Rossmann-fold domains"/>
    <property type="match status" value="1"/>
</dbReference>
<dbReference type="GO" id="GO:0032787">
    <property type="term" value="P:monocarboxylic acid metabolic process"/>
    <property type="evidence" value="ECO:0007669"/>
    <property type="project" value="UniProtKB-ARBA"/>
</dbReference>